<evidence type="ECO:0000256" key="1">
    <source>
        <dbReference type="SAM" id="MobiDB-lite"/>
    </source>
</evidence>
<evidence type="ECO:0000313" key="3">
    <source>
        <dbReference type="Proteomes" id="UP000054166"/>
    </source>
</evidence>
<organism evidence="2 3">
    <name type="scientific">Piloderma croceum (strain F 1598)</name>
    <dbReference type="NCBI Taxonomy" id="765440"/>
    <lineage>
        <taxon>Eukaryota</taxon>
        <taxon>Fungi</taxon>
        <taxon>Dikarya</taxon>
        <taxon>Basidiomycota</taxon>
        <taxon>Agaricomycotina</taxon>
        <taxon>Agaricomycetes</taxon>
        <taxon>Agaricomycetidae</taxon>
        <taxon>Atheliales</taxon>
        <taxon>Atheliaceae</taxon>
        <taxon>Piloderma</taxon>
    </lineage>
</organism>
<dbReference type="AlphaFoldDB" id="A0A0C3AI99"/>
<reference evidence="2 3" key="1">
    <citation type="submission" date="2014-04" db="EMBL/GenBank/DDBJ databases">
        <authorList>
            <consortium name="DOE Joint Genome Institute"/>
            <person name="Kuo A."/>
            <person name="Tarkka M."/>
            <person name="Buscot F."/>
            <person name="Kohler A."/>
            <person name="Nagy L.G."/>
            <person name="Floudas D."/>
            <person name="Copeland A."/>
            <person name="Barry K.W."/>
            <person name="Cichocki N."/>
            <person name="Veneault-Fourrey C."/>
            <person name="LaButti K."/>
            <person name="Lindquist E.A."/>
            <person name="Lipzen A."/>
            <person name="Lundell T."/>
            <person name="Morin E."/>
            <person name="Murat C."/>
            <person name="Sun H."/>
            <person name="Tunlid A."/>
            <person name="Henrissat B."/>
            <person name="Grigoriev I.V."/>
            <person name="Hibbett D.S."/>
            <person name="Martin F."/>
            <person name="Nordberg H.P."/>
            <person name="Cantor M.N."/>
            <person name="Hua S.X."/>
        </authorList>
    </citation>
    <scope>NUCLEOTIDE SEQUENCE [LARGE SCALE GENOMIC DNA]</scope>
    <source>
        <strain evidence="2 3">F 1598</strain>
    </source>
</reference>
<feature type="region of interest" description="Disordered" evidence="1">
    <location>
        <begin position="1"/>
        <end position="23"/>
    </location>
</feature>
<sequence length="93" mass="10305">MSSKPGLSTRLTMYTKNHPCADDSGGKALENALNQLKEAKKQTKKRKDTERQCKAKLQAEDNAEACLKNGGGKLVTEEARMRTTFLMTKSSKK</sequence>
<feature type="compositionally biased region" description="Polar residues" evidence="1">
    <location>
        <begin position="1"/>
        <end position="15"/>
    </location>
</feature>
<keyword evidence="3" id="KW-1185">Reference proteome</keyword>
<name>A0A0C3AI99_PILCF</name>
<dbReference type="EMBL" id="KN833079">
    <property type="protein sequence ID" value="KIM73543.1"/>
    <property type="molecule type" value="Genomic_DNA"/>
</dbReference>
<reference evidence="3" key="2">
    <citation type="submission" date="2015-01" db="EMBL/GenBank/DDBJ databases">
        <title>Evolutionary Origins and Diversification of the Mycorrhizal Mutualists.</title>
        <authorList>
            <consortium name="DOE Joint Genome Institute"/>
            <consortium name="Mycorrhizal Genomics Consortium"/>
            <person name="Kohler A."/>
            <person name="Kuo A."/>
            <person name="Nagy L.G."/>
            <person name="Floudas D."/>
            <person name="Copeland A."/>
            <person name="Barry K.W."/>
            <person name="Cichocki N."/>
            <person name="Veneault-Fourrey C."/>
            <person name="LaButti K."/>
            <person name="Lindquist E.A."/>
            <person name="Lipzen A."/>
            <person name="Lundell T."/>
            <person name="Morin E."/>
            <person name="Murat C."/>
            <person name="Riley R."/>
            <person name="Ohm R."/>
            <person name="Sun H."/>
            <person name="Tunlid A."/>
            <person name="Henrissat B."/>
            <person name="Grigoriev I.V."/>
            <person name="Hibbett D.S."/>
            <person name="Martin F."/>
        </authorList>
    </citation>
    <scope>NUCLEOTIDE SEQUENCE [LARGE SCALE GENOMIC DNA]</scope>
    <source>
        <strain evidence="3">F 1598</strain>
    </source>
</reference>
<dbReference type="InParanoid" id="A0A0C3AI99"/>
<evidence type="ECO:0000313" key="2">
    <source>
        <dbReference type="EMBL" id="KIM73543.1"/>
    </source>
</evidence>
<accession>A0A0C3AI99</accession>
<protein>
    <submittedName>
        <fullName evidence="2">Uncharacterized protein</fullName>
    </submittedName>
</protein>
<proteinExistence type="predicted"/>
<dbReference type="HOGENOM" id="CLU_2400484_0_0_1"/>
<dbReference type="Proteomes" id="UP000054166">
    <property type="component" value="Unassembled WGS sequence"/>
</dbReference>
<gene>
    <name evidence="2" type="ORF">PILCRDRAFT_725200</name>
</gene>